<evidence type="ECO:0000313" key="3">
    <source>
        <dbReference type="Proteomes" id="UP000283269"/>
    </source>
</evidence>
<organism evidence="2 3">
    <name type="scientific">Psilocybe cyanescens</name>
    <dbReference type="NCBI Taxonomy" id="93625"/>
    <lineage>
        <taxon>Eukaryota</taxon>
        <taxon>Fungi</taxon>
        <taxon>Dikarya</taxon>
        <taxon>Basidiomycota</taxon>
        <taxon>Agaricomycotina</taxon>
        <taxon>Agaricomycetes</taxon>
        <taxon>Agaricomycetidae</taxon>
        <taxon>Agaricales</taxon>
        <taxon>Agaricineae</taxon>
        <taxon>Strophariaceae</taxon>
        <taxon>Psilocybe</taxon>
    </lineage>
</organism>
<proteinExistence type="predicted"/>
<feature type="region of interest" description="Disordered" evidence="1">
    <location>
        <begin position="136"/>
        <end position="176"/>
    </location>
</feature>
<feature type="compositionally biased region" description="Low complexity" evidence="1">
    <location>
        <begin position="157"/>
        <end position="167"/>
    </location>
</feature>
<dbReference type="Proteomes" id="UP000283269">
    <property type="component" value="Unassembled WGS sequence"/>
</dbReference>
<reference evidence="2 3" key="1">
    <citation type="journal article" date="2018" name="Evol. Lett.">
        <title>Horizontal gene cluster transfer increased hallucinogenic mushroom diversity.</title>
        <authorList>
            <person name="Reynolds H.T."/>
            <person name="Vijayakumar V."/>
            <person name="Gluck-Thaler E."/>
            <person name="Korotkin H.B."/>
            <person name="Matheny P.B."/>
            <person name="Slot J.C."/>
        </authorList>
    </citation>
    <scope>NUCLEOTIDE SEQUENCE [LARGE SCALE GENOMIC DNA]</scope>
    <source>
        <strain evidence="2 3">2631</strain>
    </source>
</reference>
<dbReference type="EMBL" id="NHYD01003772">
    <property type="protein sequence ID" value="PPQ73243.1"/>
    <property type="molecule type" value="Genomic_DNA"/>
</dbReference>
<accession>A0A409W406</accession>
<gene>
    <name evidence="2" type="ORF">CVT25_004973</name>
</gene>
<dbReference type="InParanoid" id="A0A409W406"/>
<sequence>MACPAVDPAELPLHHTPGPKCKIKPGPSNKPSPAGPGPWQNGRHGLRPLGPTFDVILSSLQGKVQKSSETGASWGPTNLLLFLAYLLPVRALPPDVVQPPLPSQPAAAAPPAAAGGTEEGLPTAPVAVPTEILAEERSQETEIGSPSLRRMSRLKLSTRSSATQTQTAKEEAQCMKGATTPTSTICGLEHKMEELEGLLRGAVAVAAPASSAANASSTFAANTTKT</sequence>
<evidence type="ECO:0000313" key="2">
    <source>
        <dbReference type="EMBL" id="PPQ73243.1"/>
    </source>
</evidence>
<feature type="region of interest" description="Disordered" evidence="1">
    <location>
        <begin position="102"/>
        <end position="123"/>
    </location>
</feature>
<protein>
    <submittedName>
        <fullName evidence="2">Uncharacterized protein</fullName>
    </submittedName>
</protein>
<feature type="region of interest" description="Disordered" evidence="1">
    <location>
        <begin position="1"/>
        <end position="50"/>
    </location>
</feature>
<name>A0A409W406_PSICY</name>
<feature type="compositionally biased region" description="Low complexity" evidence="1">
    <location>
        <begin position="104"/>
        <end position="123"/>
    </location>
</feature>
<keyword evidence="3" id="KW-1185">Reference proteome</keyword>
<dbReference type="AlphaFoldDB" id="A0A409W406"/>
<evidence type="ECO:0000256" key="1">
    <source>
        <dbReference type="SAM" id="MobiDB-lite"/>
    </source>
</evidence>
<comment type="caution">
    <text evidence="2">The sequence shown here is derived from an EMBL/GenBank/DDBJ whole genome shotgun (WGS) entry which is preliminary data.</text>
</comment>